<evidence type="ECO:0000313" key="5">
    <source>
        <dbReference type="Proteomes" id="UP000031186"/>
    </source>
</evidence>
<dbReference type="InterPro" id="IPR000073">
    <property type="entry name" value="AB_hydrolase_1"/>
</dbReference>
<dbReference type="PANTHER" id="PTHR22946:SF12">
    <property type="entry name" value="CONIDIAL PIGMENT BIOSYNTHESIS PROTEIN AYG1 (AFU_ORTHOLOGUE AFUA_2G17550)"/>
    <property type="match status" value="1"/>
</dbReference>
<keyword evidence="2" id="KW-0732">Signal</keyword>
<dbReference type="Gene3D" id="3.40.50.1820">
    <property type="entry name" value="alpha/beta hydrolase"/>
    <property type="match status" value="1"/>
</dbReference>
<evidence type="ECO:0000256" key="2">
    <source>
        <dbReference type="SAM" id="SignalP"/>
    </source>
</evidence>
<dbReference type="AlphaFoldDB" id="A0A0B4G9E0"/>
<accession>A0A0B4G9E0</accession>
<reference evidence="4 5" key="1">
    <citation type="journal article" date="2014" name="Proc. Natl. Acad. Sci. U.S.A.">
        <title>Trajectory and genomic determinants of fungal-pathogen speciation and host adaptation.</title>
        <authorList>
            <person name="Hu X."/>
            <person name="Xiao G."/>
            <person name="Zheng P."/>
            <person name="Shang Y."/>
            <person name="Su Y."/>
            <person name="Zhang X."/>
            <person name="Liu X."/>
            <person name="Zhan S."/>
            <person name="St Leger R.J."/>
            <person name="Wang C."/>
        </authorList>
    </citation>
    <scope>NUCLEOTIDE SEQUENCE [LARGE SCALE GENOMIC DNA]</scope>
    <source>
        <strain evidence="4 5">ARSEF 549</strain>
    </source>
</reference>
<keyword evidence="4" id="KW-0378">Hydrolase</keyword>
<dbReference type="InterPro" id="IPR050261">
    <property type="entry name" value="FrsA_esterase"/>
</dbReference>
<dbReference type="PANTHER" id="PTHR22946">
    <property type="entry name" value="DIENELACTONE HYDROLASE DOMAIN-CONTAINING PROTEIN-RELATED"/>
    <property type="match status" value="1"/>
</dbReference>
<dbReference type="Gene3D" id="1.20.1440.110">
    <property type="entry name" value="acylaminoacyl peptidase"/>
    <property type="match status" value="1"/>
</dbReference>
<dbReference type="HOGENOM" id="CLU_034451_1_0_1"/>
<gene>
    <name evidence="4" type="ORF">MAN_06005</name>
</gene>
<dbReference type="OrthoDB" id="249703at2759"/>
<dbReference type="EMBL" id="AZNF01000007">
    <property type="protein sequence ID" value="KID64994.1"/>
    <property type="molecule type" value="Genomic_DNA"/>
</dbReference>
<feature type="non-terminal residue" evidence="4">
    <location>
        <position position="1"/>
    </location>
</feature>
<evidence type="ECO:0000313" key="4">
    <source>
        <dbReference type="EMBL" id="KID64994.1"/>
    </source>
</evidence>
<dbReference type="GO" id="GO:0016787">
    <property type="term" value="F:hydrolase activity"/>
    <property type="evidence" value="ECO:0007669"/>
    <property type="project" value="UniProtKB-KW"/>
</dbReference>
<proteinExistence type="inferred from homology"/>
<feature type="signal peptide" evidence="2">
    <location>
        <begin position="1"/>
        <end position="18"/>
    </location>
</feature>
<organism evidence="4 5">
    <name type="scientific">Metarhizium anisopliae (strain ARSEF 549)</name>
    <dbReference type="NCBI Taxonomy" id="3151832"/>
    <lineage>
        <taxon>Eukaryota</taxon>
        <taxon>Fungi</taxon>
        <taxon>Dikarya</taxon>
        <taxon>Ascomycota</taxon>
        <taxon>Pezizomycotina</taxon>
        <taxon>Sordariomycetes</taxon>
        <taxon>Hypocreomycetidae</taxon>
        <taxon>Hypocreales</taxon>
        <taxon>Clavicipitaceae</taxon>
        <taxon>Metarhizium</taxon>
    </lineage>
</organism>
<name>A0A0B4G9E0_METAF</name>
<sequence length="439" mass="48470">MKLSQVSLLLTCATAVQAAPGFHSNLKRENSTSNAMMQLSADPDFHYELLRVISLAPYQGADVGEVLVAAQKIKPKDFESFYHVFNDLATRVDSTARAIDARKNPISARQHFFKAATYYRSADFFLHGNWSDPRIYSLWDRHLAAFNSAIALLPVPGQRVNLRAENDNFTIPAIFYGSGMPGPRPTIILGNGYDGAQEEMYHVIGQAALERGMNVLSYEGPGQPTVRREQNLGFIPDWERVVTPVIDYLLTRPEVDSRAIGLLGYSLGGYLAPRAAAFDHRLAAVFAVDGVYDYGAANLDMYPESLRAIFRSGNATLFNEYVEQGLADPAAKTAAIWGIQQGLWSFNAQTPFEWMTKVEDFNLASVVHNITAPVFVAQAKQDDVIPGQSKILAEKLGKLATHHVFEGVDGAAYHCSVGASVLQNHVLLDWFEGVLEQRK</sequence>
<dbReference type="InterPro" id="IPR029058">
    <property type="entry name" value="AB_hydrolase_fold"/>
</dbReference>
<feature type="chain" id="PRO_5002103044" evidence="2">
    <location>
        <begin position="19"/>
        <end position="439"/>
    </location>
</feature>
<dbReference type="SUPFAM" id="SSF53474">
    <property type="entry name" value="alpha/beta-Hydrolases"/>
    <property type="match status" value="1"/>
</dbReference>
<comment type="caution">
    <text evidence="4">The sequence shown here is derived from an EMBL/GenBank/DDBJ whole genome shotgun (WGS) entry which is preliminary data.</text>
</comment>
<keyword evidence="5" id="KW-1185">Reference proteome</keyword>
<evidence type="ECO:0000259" key="3">
    <source>
        <dbReference type="Pfam" id="PF12697"/>
    </source>
</evidence>
<feature type="domain" description="AB hydrolase-1" evidence="3">
    <location>
        <begin position="201"/>
        <end position="407"/>
    </location>
</feature>
<dbReference type="Pfam" id="PF12697">
    <property type="entry name" value="Abhydrolase_6"/>
    <property type="match status" value="1"/>
</dbReference>
<comment type="similarity">
    <text evidence="1">Belongs to the AB hydrolase superfamily. FUS2 hydrolase family.</text>
</comment>
<dbReference type="Proteomes" id="UP000031186">
    <property type="component" value="Unassembled WGS sequence"/>
</dbReference>
<evidence type="ECO:0000256" key="1">
    <source>
        <dbReference type="ARBA" id="ARBA00038115"/>
    </source>
</evidence>
<protein>
    <submittedName>
        <fullName evidence="4">2,6-dihydropseudooxynicotine hydrolase</fullName>
    </submittedName>
</protein>
<dbReference type="VEuPathDB" id="FungiDB:MAN_06005"/>